<evidence type="ECO:0000256" key="1">
    <source>
        <dbReference type="ARBA" id="ARBA00004613"/>
    </source>
</evidence>
<evidence type="ECO:0000256" key="3">
    <source>
        <dbReference type="ARBA" id="ARBA00022729"/>
    </source>
</evidence>
<dbReference type="PANTHER" id="PTHR47763">
    <property type="entry name" value="ALPHA-PROTEIN KINASE VWKA"/>
    <property type="match status" value="1"/>
</dbReference>
<dbReference type="Gene3D" id="3.40.50.410">
    <property type="entry name" value="von Willebrand factor, type A domain"/>
    <property type="match status" value="1"/>
</dbReference>
<dbReference type="OrthoDB" id="10046508at2759"/>
<gene>
    <name evidence="6" type="ORF">MGAL_10B019653</name>
</gene>
<reference evidence="6" key="1">
    <citation type="submission" date="2018-11" db="EMBL/GenBank/DDBJ databases">
        <authorList>
            <person name="Alioto T."/>
            <person name="Alioto T."/>
        </authorList>
    </citation>
    <scope>NUCLEOTIDE SEQUENCE</scope>
</reference>
<dbReference type="Proteomes" id="UP000596742">
    <property type="component" value="Unassembled WGS sequence"/>
</dbReference>
<evidence type="ECO:0000313" key="7">
    <source>
        <dbReference type="Proteomes" id="UP000596742"/>
    </source>
</evidence>
<comment type="subcellular location">
    <subcellularLocation>
        <location evidence="1">Secreted</location>
    </subcellularLocation>
</comment>
<feature type="signal peptide" evidence="4">
    <location>
        <begin position="1"/>
        <end position="24"/>
    </location>
</feature>
<organism evidence="6 7">
    <name type="scientific">Mytilus galloprovincialis</name>
    <name type="common">Mediterranean mussel</name>
    <dbReference type="NCBI Taxonomy" id="29158"/>
    <lineage>
        <taxon>Eukaryota</taxon>
        <taxon>Metazoa</taxon>
        <taxon>Spiralia</taxon>
        <taxon>Lophotrochozoa</taxon>
        <taxon>Mollusca</taxon>
        <taxon>Bivalvia</taxon>
        <taxon>Autobranchia</taxon>
        <taxon>Pteriomorphia</taxon>
        <taxon>Mytilida</taxon>
        <taxon>Mytiloidea</taxon>
        <taxon>Mytilidae</taxon>
        <taxon>Mytilinae</taxon>
        <taxon>Mytilus</taxon>
    </lineage>
</organism>
<keyword evidence="3 4" id="KW-0732">Signal</keyword>
<dbReference type="PROSITE" id="PS50234">
    <property type="entry name" value="VWFA"/>
    <property type="match status" value="1"/>
</dbReference>
<feature type="chain" id="PRO_5032561546" description="VWFA domain-containing protein" evidence="4">
    <location>
        <begin position="25"/>
        <end position="433"/>
    </location>
</feature>
<protein>
    <recommendedName>
        <fullName evidence="5">VWFA domain-containing protein</fullName>
    </recommendedName>
</protein>
<dbReference type="CDD" id="cd00198">
    <property type="entry name" value="vWFA"/>
    <property type="match status" value="1"/>
</dbReference>
<comment type="caution">
    <text evidence="6">The sequence shown here is derived from an EMBL/GenBank/DDBJ whole genome shotgun (WGS) entry which is preliminary data.</text>
</comment>
<evidence type="ECO:0000259" key="5">
    <source>
        <dbReference type="PROSITE" id="PS50234"/>
    </source>
</evidence>
<dbReference type="Pfam" id="PF25106">
    <property type="entry name" value="VWA_4"/>
    <property type="match status" value="1"/>
</dbReference>
<dbReference type="InterPro" id="IPR002035">
    <property type="entry name" value="VWF_A"/>
</dbReference>
<dbReference type="PANTHER" id="PTHR47763:SF1">
    <property type="entry name" value="DUF659 DOMAIN-CONTAINING PROTEIN"/>
    <property type="match status" value="1"/>
</dbReference>
<dbReference type="EMBL" id="UYJE01005208">
    <property type="protein sequence ID" value="VDI35113.1"/>
    <property type="molecule type" value="Genomic_DNA"/>
</dbReference>
<dbReference type="InterPro" id="IPR052969">
    <property type="entry name" value="Thr-specific_kinase-like"/>
</dbReference>
<evidence type="ECO:0000313" key="6">
    <source>
        <dbReference type="EMBL" id="VDI35113.1"/>
    </source>
</evidence>
<dbReference type="GO" id="GO:0004674">
    <property type="term" value="F:protein serine/threonine kinase activity"/>
    <property type="evidence" value="ECO:0007669"/>
    <property type="project" value="TreeGrafter"/>
</dbReference>
<dbReference type="InterPro" id="IPR036465">
    <property type="entry name" value="vWFA_dom_sf"/>
</dbReference>
<evidence type="ECO:0000256" key="4">
    <source>
        <dbReference type="SAM" id="SignalP"/>
    </source>
</evidence>
<dbReference type="SMART" id="SM00327">
    <property type="entry name" value="VWA"/>
    <property type="match status" value="1"/>
</dbReference>
<dbReference type="InterPro" id="IPR056861">
    <property type="entry name" value="HMCN1-like_VWA"/>
</dbReference>
<evidence type="ECO:0000256" key="2">
    <source>
        <dbReference type="ARBA" id="ARBA00022525"/>
    </source>
</evidence>
<name>A0A8B6EL76_MYTGA</name>
<keyword evidence="7" id="KW-1185">Reference proteome</keyword>
<dbReference type="AlphaFoldDB" id="A0A8B6EL76"/>
<dbReference type="SUPFAM" id="SSF53300">
    <property type="entry name" value="vWA-like"/>
    <property type="match status" value="1"/>
</dbReference>
<sequence length="433" mass="46824">MLQVTRSCLLFWLLCVLLISEISTRTSKSLKGKYIKLSKTPTKPDGQLEYIVDIMKRPPSQNGKLDLAFIMDTTGSMSSYINSAKQNIREIVEEIVTSSGSDVRLALIEYRDHSPQDRTFVTRKNDFTSSVSTMKSWLNSASANGGGDTPEAVAEAMYQTTKLSWRQEATKISVMISDAPPHGLVPSEDTSFPQGSPNGHDPMQLARDLAQKDITLYVIGVEPPIVPYKDFFMALAYITGGQYVPLSVPRLLVNAITGGAQEELSLRKFQADVQREIKQASAAGGSINKQQIAQTVFQRLQKSGAKSRQLVRNNKTLDGPSADAKVLATKQSMAEVRKVFKKGTTSTPFRGVGGMGGGMGEVMDGDMRLSMSVGMGGGMRGGVGSGDPLRSMSPKAMIPSSSASEKLSTKESGITLEQINRLVEKGTARLPSV</sequence>
<accession>A0A8B6EL76</accession>
<keyword evidence="2" id="KW-0964">Secreted</keyword>
<proteinExistence type="predicted"/>
<dbReference type="GO" id="GO:0005737">
    <property type="term" value="C:cytoplasm"/>
    <property type="evidence" value="ECO:0007669"/>
    <property type="project" value="TreeGrafter"/>
</dbReference>
<feature type="domain" description="VWFA" evidence="5">
    <location>
        <begin position="66"/>
        <end position="273"/>
    </location>
</feature>